<evidence type="ECO:0000256" key="3">
    <source>
        <dbReference type="PROSITE-ProRule" id="PRU00708"/>
    </source>
</evidence>
<feature type="repeat" description="PPR" evidence="3">
    <location>
        <begin position="165"/>
        <end position="199"/>
    </location>
</feature>
<reference evidence="4 5" key="2">
    <citation type="journal article" date="2009" name="PLoS ONE">
        <title>An integrated genetic and cytogenetic map of the cucumber genome.</title>
        <authorList>
            <person name="Ren Y."/>
            <person name="Zhang Z."/>
            <person name="Liu J."/>
            <person name="Staub J.E."/>
            <person name="Han Y."/>
            <person name="Cheng Z."/>
            <person name="Li X."/>
            <person name="Lu J."/>
            <person name="Miao H."/>
            <person name="Kang H."/>
            <person name="Xie B."/>
            <person name="Gu X."/>
            <person name="Wang X."/>
            <person name="Du Y."/>
            <person name="Jin W."/>
            <person name="Huang S."/>
        </authorList>
    </citation>
    <scope>NUCLEOTIDE SEQUENCE [LARGE SCALE GENOMIC DNA]</scope>
    <source>
        <strain evidence="5">cv. 9930</strain>
    </source>
</reference>
<dbReference type="Gramene" id="KGN44728">
    <property type="protein sequence ID" value="KGN44728"/>
    <property type="gene ID" value="Csa_7G374710"/>
</dbReference>
<dbReference type="NCBIfam" id="TIGR00756">
    <property type="entry name" value="PPR"/>
    <property type="match status" value="3"/>
</dbReference>
<keyword evidence="2" id="KW-0677">Repeat</keyword>
<dbReference type="Gene3D" id="1.25.40.10">
    <property type="entry name" value="Tetratricopeptide repeat domain"/>
    <property type="match status" value="1"/>
</dbReference>
<evidence type="ECO:0008006" key="6">
    <source>
        <dbReference type="Google" id="ProtNLM"/>
    </source>
</evidence>
<dbReference type="PANTHER" id="PTHR47941">
    <property type="entry name" value="PENTATRICOPEPTIDE REPEAT-CONTAINING PROTEIN 3, MITOCHONDRIAL"/>
    <property type="match status" value="1"/>
</dbReference>
<feature type="repeat" description="PPR" evidence="3">
    <location>
        <begin position="130"/>
        <end position="164"/>
    </location>
</feature>
<evidence type="ECO:0000313" key="5">
    <source>
        <dbReference type="Proteomes" id="UP000029981"/>
    </source>
</evidence>
<dbReference type="Pfam" id="PF13041">
    <property type="entry name" value="PPR_2"/>
    <property type="match status" value="1"/>
</dbReference>
<dbReference type="PROSITE" id="PS51375">
    <property type="entry name" value="PPR"/>
    <property type="match status" value="3"/>
</dbReference>
<name>A0A0A0K5F6_CUCSA</name>
<feature type="repeat" description="PPR" evidence="3">
    <location>
        <begin position="95"/>
        <end position="129"/>
    </location>
</feature>
<protein>
    <recommendedName>
        <fullName evidence="6">Pentacotripeptide-repeat region of PRORP domain-containing protein</fullName>
    </recommendedName>
</protein>
<dbReference type="InterPro" id="IPR002885">
    <property type="entry name" value="PPR_rpt"/>
</dbReference>
<organism evidence="4 5">
    <name type="scientific">Cucumis sativus</name>
    <name type="common">Cucumber</name>
    <dbReference type="NCBI Taxonomy" id="3659"/>
    <lineage>
        <taxon>Eukaryota</taxon>
        <taxon>Viridiplantae</taxon>
        <taxon>Streptophyta</taxon>
        <taxon>Embryophyta</taxon>
        <taxon>Tracheophyta</taxon>
        <taxon>Spermatophyta</taxon>
        <taxon>Magnoliopsida</taxon>
        <taxon>eudicotyledons</taxon>
        <taxon>Gunneridae</taxon>
        <taxon>Pentapetalae</taxon>
        <taxon>rosids</taxon>
        <taxon>fabids</taxon>
        <taxon>Cucurbitales</taxon>
        <taxon>Cucurbitaceae</taxon>
        <taxon>Benincaseae</taxon>
        <taxon>Cucumis</taxon>
    </lineage>
</organism>
<reference evidence="4 5" key="1">
    <citation type="journal article" date="2009" name="Nat. Genet.">
        <title>The genome of the cucumber, Cucumis sativus L.</title>
        <authorList>
            <person name="Huang S."/>
            <person name="Li R."/>
            <person name="Zhang Z."/>
            <person name="Li L."/>
            <person name="Gu X."/>
            <person name="Fan W."/>
            <person name="Lucas W.J."/>
            <person name="Wang X."/>
            <person name="Xie B."/>
            <person name="Ni P."/>
            <person name="Ren Y."/>
            <person name="Zhu H."/>
            <person name="Li J."/>
            <person name="Lin K."/>
            <person name="Jin W."/>
            <person name="Fei Z."/>
            <person name="Li G."/>
            <person name="Staub J."/>
            <person name="Kilian A."/>
            <person name="van der Vossen E.A."/>
            <person name="Wu Y."/>
            <person name="Guo J."/>
            <person name="He J."/>
            <person name="Jia Z."/>
            <person name="Ren Y."/>
            <person name="Tian G."/>
            <person name="Lu Y."/>
            <person name="Ruan J."/>
            <person name="Qian W."/>
            <person name="Wang M."/>
            <person name="Huang Q."/>
            <person name="Li B."/>
            <person name="Xuan Z."/>
            <person name="Cao J."/>
            <person name="Asan"/>
            <person name="Wu Z."/>
            <person name="Zhang J."/>
            <person name="Cai Q."/>
            <person name="Bai Y."/>
            <person name="Zhao B."/>
            <person name="Han Y."/>
            <person name="Li Y."/>
            <person name="Li X."/>
            <person name="Wang S."/>
            <person name="Shi Q."/>
            <person name="Liu S."/>
            <person name="Cho W.K."/>
            <person name="Kim J.Y."/>
            <person name="Xu Y."/>
            <person name="Heller-Uszynska K."/>
            <person name="Miao H."/>
            <person name="Cheng Z."/>
            <person name="Zhang S."/>
            <person name="Wu J."/>
            <person name="Yang Y."/>
            <person name="Kang H."/>
            <person name="Li M."/>
            <person name="Liang H."/>
            <person name="Ren X."/>
            <person name="Shi Z."/>
            <person name="Wen M."/>
            <person name="Jian M."/>
            <person name="Yang H."/>
            <person name="Zhang G."/>
            <person name="Yang Z."/>
            <person name="Chen R."/>
            <person name="Liu S."/>
            <person name="Li J."/>
            <person name="Ma L."/>
            <person name="Liu H."/>
            <person name="Zhou Y."/>
            <person name="Zhao J."/>
            <person name="Fang X."/>
            <person name="Li G."/>
            <person name="Fang L."/>
            <person name="Li Y."/>
            <person name="Liu D."/>
            <person name="Zheng H."/>
            <person name="Zhang Y."/>
            <person name="Qin N."/>
            <person name="Li Z."/>
            <person name="Yang G."/>
            <person name="Yang S."/>
            <person name="Bolund L."/>
            <person name="Kristiansen K."/>
            <person name="Zheng H."/>
            <person name="Li S."/>
            <person name="Zhang X."/>
            <person name="Yang H."/>
            <person name="Wang J."/>
            <person name="Sun R."/>
            <person name="Zhang B."/>
            <person name="Jiang S."/>
            <person name="Wang J."/>
            <person name="Du Y."/>
            <person name="Li S."/>
        </authorList>
    </citation>
    <scope>NUCLEOTIDE SEQUENCE [LARGE SCALE GENOMIC DNA]</scope>
    <source>
        <strain evidence="5">cv. 9930</strain>
    </source>
</reference>
<proteinExistence type="inferred from homology"/>
<dbReference type="AlphaFoldDB" id="A0A0A0K5F6"/>
<dbReference type="Proteomes" id="UP000029981">
    <property type="component" value="Chromosome 7"/>
</dbReference>
<gene>
    <name evidence="4" type="ORF">Csa_7G374710</name>
</gene>
<dbReference type="EMBL" id="CM002928">
    <property type="protein sequence ID" value="KGN44728.1"/>
    <property type="molecule type" value="Genomic_DNA"/>
</dbReference>
<dbReference type="InterPro" id="IPR011990">
    <property type="entry name" value="TPR-like_helical_dom_sf"/>
</dbReference>
<keyword evidence="5" id="KW-1185">Reference proteome</keyword>
<evidence type="ECO:0000256" key="2">
    <source>
        <dbReference type="ARBA" id="ARBA00022737"/>
    </source>
</evidence>
<accession>A0A0A0K5F6</accession>
<reference evidence="4 5" key="4">
    <citation type="journal article" date="2011" name="BMC Genomics">
        <title>RNA-Seq improves annotation of protein-coding genes in the cucumber genome.</title>
        <authorList>
            <person name="Li Z."/>
            <person name="Zhang Z."/>
            <person name="Yan P."/>
            <person name="Huang S."/>
            <person name="Fei Z."/>
            <person name="Lin K."/>
        </authorList>
    </citation>
    <scope>NUCLEOTIDE SEQUENCE [LARGE SCALE GENOMIC DNA]</scope>
    <source>
        <strain evidence="5">cv. 9930</strain>
    </source>
</reference>
<dbReference type="Pfam" id="PF01535">
    <property type="entry name" value="PPR"/>
    <property type="match status" value="1"/>
</dbReference>
<evidence type="ECO:0000256" key="1">
    <source>
        <dbReference type="ARBA" id="ARBA00007626"/>
    </source>
</evidence>
<comment type="similarity">
    <text evidence="1">Belongs to the PPR family. P subfamily.</text>
</comment>
<evidence type="ECO:0000313" key="4">
    <source>
        <dbReference type="EMBL" id="KGN44728.1"/>
    </source>
</evidence>
<sequence>MASTSKTVPSASSIVKPNLSSSLFTHSPTIPSSNPHFSSAVHHKSLNVSPQNFNTPISFQQQLSMFLHNCKTGNITATQAFQFFHLMMYSNPTPPLSSFTHLLSGLAKIKHYSQVFYLYNQMRLSGISPDCCTLNILLNCLCNVNRVEEAMKLYNGMLQVGKRPDVKTYGALLTGLFQGGKVGDAKKLFGVMKVYGMPCKIEKYQACLDLLPRRIIFINSTLACMEQISWRLLTLTSWVDLGSESHVLMDRWEQPLCNV</sequence>
<reference evidence="4 5" key="3">
    <citation type="journal article" date="2010" name="BMC Genomics">
        <title>Transcriptome sequencing and comparative analysis of cucumber flowers with different sex types.</title>
        <authorList>
            <person name="Guo S."/>
            <person name="Zheng Y."/>
            <person name="Joung J.G."/>
            <person name="Liu S."/>
            <person name="Zhang Z."/>
            <person name="Crasta O.R."/>
            <person name="Sobral B.W."/>
            <person name="Xu Y."/>
            <person name="Huang S."/>
            <person name="Fei Z."/>
        </authorList>
    </citation>
    <scope>NUCLEOTIDE SEQUENCE [LARGE SCALE GENOMIC DNA]</scope>
    <source>
        <strain evidence="5">cv. 9930</strain>
    </source>
</reference>